<evidence type="ECO:0000313" key="2">
    <source>
        <dbReference type="Proteomes" id="UP000242715"/>
    </source>
</evidence>
<evidence type="ECO:0000313" key="1">
    <source>
        <dbReference type="EMBL" id="GAU18432.1"/>
    </source>
</evidence>
<dbReference type="Proteomes" id="UP000242715">
    <property type="component" value="Unassembled WGS sequence"/>
</dbReference>
<sequence>MVGLTMHSPTSKGFLFTTLLLNAYNTKHFLSSAASAEANWECFGVMGQNGILENVIPSSKKSPINDIFEVQE</sequence>
<name>A0A2Z6LKW2_TRISU</name>
<dbReference type="AlphaFoldDB" id="A0A2Z6LKW2"/>
<organism evidence="1 2">
    <name type="scientific">Trifolium subterraneum</name>
    <name type="common">Subterranean clover</name>
    <dbReference type="NCBI Taxonomy" id="3900"/>
    <lineage>
        <taxon>Eukaryota</taxon>
        <taxon>Viridiplantae</taxon>
        <taxon>Streptophyta</taxon>
        <taxon>Embryophyta</taxon>
        <taxon>Tracheophyta</taxon>
        <taxon>Spermatophyta</taxon>
        <taxon>Magnoliopsida</taxon>
        <taxon>eudicotyledons</taxon>
        <taxon>Gunneridae</taxon>
        <taxon>Pentapetalae</taxon>
        <taxon>rosids</taxon>
        <taxon>fabids</taxon>
        <taxon>Fabales</taxon>
        <taxon>Fabaceae</taxon>
        <taxon>Papilionoideae</taxon>
        <taxon>50 kb inversion clade</taxon>
        <taxon>NPAAA clade</taxon>
        <taxon>Hologalegina</taxon>
        <taxon>IRL clade</taxon>
        <taxon>Trifolieae</taxon>
        <taxon>Trifolium</taxon>
    </lineage>
</organism>
<reference evidence="2" key="1">
    <citation type="journal article" date="2017" name="Front. Plant Sci.">
        <title>Climate Clever Clovers: New Paradigm to Reduce the Environmental Footprint of Ruminants by Breeding Low Methanogenic Forages Utilizing Haplotype Variation.</title>
        <authorList>
            <person name="Kaur P."/>
            <person name="Appels R."/>
            <person name="Bayer P.E."/>
            <person name="Keeble-Gagnere G."/>
            <person name="Wang J."/>
            <person name="Hirakawa H."/>
            <person name="Shirasawa K."/>
            <person name="Vercoe P."/>
            <person name="Stefanova K."/>
            <person name="Durmic Z."/>
            <person name="Nichols P."/>
            <person name="Revell C."/>
            <person name="Isobe S.N."/>
            <person name="Edwards D."/>
            <person name="Erskine W."/>
        </authorList>
    </citation>
    <scope>NUCLEOTIDE SEQUENCE [LARGE SCALE GENOMIC DNA]</scope>
    <source>
        <strain evidence="2">cv. Daliak</strain>
    </source>
</reference>
<proteinExistence type="predicted"/>
<protein>
    <submittedName>
        <fullName evidence="1">Uncharacterized protein</fullName>
    </submittedName>
</protein>
<dbReference type="EMBL" id="DF973183">
    <property type="protein sequence ID" value="GAU18432.1"/>
    <property type="molecule type" value="Genomic_DNA"/>
</dbReference>
<keyword evidence="2" id="KW-1185">Reference proteome</keyword>
<gene>
    <name evidence="1" type="ORF">TSUD_231700</name>
</gene>
<accession>A0A2Z6LKW2</accession>